<sequence length="217" mass="23446">MTTDTYTPAEDLANSLSHALGAALSLAGTVLLVLMAVPEGDIWKLVSFSIFGASLILLYLSSTLYHSFRRPSLKQAFKMLDHCAIYLLIAGTYTPFLLVNLRAGSGWTIFAVIWSLAVAGIGLKLIWGHRLKALRVIIYLVMGWLALVVAGPLADTLPTTALNLVVAGGVVYTLGVVFYLNKRIPFNHAIWHIFVIGGSACHFLAVYLGVLPFQSAA</sequence>
<feature type="transmembrane region" description="Helical" evidence="8">
    <location>
        <begin position="42"/>
        <end position="62"/>
    </location>
</feature>
<dbReference type="GO" id="GO:0140911">
    <property type="term" value="F:pore-forming activity"/>
    <property type="evidence" value="ECO:0007669"/>
    <property type="project" value="InterPro"/>
</dbReference>
<keyword evidence="7" id="KW-0862">Zinc</keyword>
<organism evidence="9 10">
    <name type="scientific">Litorivivens lipolytica</name>
    <dbReference type="NCBI Taxonomy" id="1524264"/>
    <lineage>
        <taxon>Bacteria</taxon>
        <taxon>Pseudomonadati</taxon>
        <taxon>Pseudomonadota</taxon>
        <taxon>Gammaproteobacteria</taxon>
        <taxon>Litorivivens</taxon>
    </lineage>
</organism>
<keyword evidence="7" id="KW-0479">Metal-binding</keyword>
<keyword evidence="5 8" id="KW-1133">Transmembrane helix</keyword>
<keyword evidence="4 8" id="KW-0812">Transmembrane</keyword>
<feature type="binding site" evidence="7">
    <location>
        <position position="188"/>
    </location>
    <ligand>
        <name>Zn(2+)</name>
        <dbReference type="ChEBI" id="CHEBI:29105"/>
    </ligand>
</feature>
<name>A0A7W4W690_9GAMM</name>
<evidence type="ECO:0000256" key="4">
    <source>
        <dbReference type="ARBA" id="ARBA00022692"/>
    </source>
</evidence>
<evidence type="ECO:0000256" key="2">
    <source>
        <dbReference type="ARBA" id="ARBA00008488"/>
    </source>
</evidence>
<dbReference type="AlphaFoldDB" id="A0A7W4W690"/>
<feature type="transmembrane region" description="Helical" evidence="8">
    <location>
        <begin position="12"/>
        <end position="36"/>
    </location>
</feature>
<dbReference type="EMBL" id="JACHWY010000003">
    <property type="protein sequence ID" value="MBB3048232.1"/>
    <property type="molecule type" value="Genomic_DNA"/>
</dbReference>
<gene>
    <name evidence="9" type="ORF">FHR99_002506</name>
</gene>
<dbReference type="PANTHER" id="PTHR20855:SF3">
    <property type="entry name" value="LD03007P"/>
    <property type="match status" value="1"/>
</dbReference>
<feature type="transmembrane region" description="Helical" evidence="8">
    <location>
        <begin position="160"/>
        <end position="180"/>
    </location>
</feature>
<dbReference type="InterPro" id="IPR005744">
    <property type="entry name" value="Hy-lIII"/>
</dbReference>
<evidence type="ECO:0000256" key="8">
    <source>
        <dbReference type="SAM" id="Phobius"/>
    </source>
</evidence>
<evidence type="ECO:0000256" key="7">
    <source>
        <dbReference type="PIRSR" id="PIRSR604254-1"/>
    </source>
</evidence>
<feature type="binding site" evidence="7">
    <location>
        <position position="66"/>
    </location>
    <ligand>
        <name>Zn(2+)</name>
        <dbReference type="ChEBI" id="CHEBI:29105"/>
    </ligand>
</feature>
<feature type="transmembrane region" description="Helical" evidence="8">
    <location>
        <begin position="83"/>
        <end position="101"/>
    </location>
</feature>
<dbReference type="GO" id="GO:0046872">
    <property type="term" value="F:metal ion binding"/>
    <property type="evidence" value="ECO:0007669"/>
    <property type="project" value="UniProtKB-KW"/>
</dbReference>
<keyword evidence="6 8" id="KW-0472">Membrane</keyword>
<dbReference type="InterPro" id="IPR004254">
    <property type="entry name" value="AdipoR/HlyIII-related"/>
</dbReference>
<evidence type="ECO:0000256" key="3">
    <source>
        <dbReference type="ARBA" id="ARBA00022475"/>
    </source>
</evidence>
<feature type="transmembrane region" description="Helical" evidence="8">
    <location>
        <begin position="136"/>
        <end position="154"/>
    </location>
</feature>
<evidence type="ECO:0000313" key="10">
    <source>
        <dbReference type="Proteomes" id="UP000537130"/>
    </source>
</evidence>
<comment type="subcellular location">
    <subcellularLocation>
        <location evidence="1">Cell membrane</location>
        <topology evidence="1">Multi-pass membrane protein</topology>
    </subcellularLocation>
</comment>
<comment type="caution">
    <text evidence="9">The sequence shown here is derived from an EMBL/GenBank/DDBJ whole genome shotgun (WGS) entry which is preliminary data.</text>
</comment>
<evidence type="ECO:0000256" key="1">
    <source>
        <dbReference type="ARBA" id="ARBA00004651"/>
    </source>
</evidence>
<dbReference type="PANTHER" id="PTHR20855">
    <property type="entry name" value="ADIPOR/PROGESTIN RECEPTOR-RELATED"/>
    <property type="match status" value="1"/>
</dbReference>
<dbReference type="GO" id="GO:0005886">
    <property type="term" value="C:plasma membrane"/>
    <property type="evidence" value="ECO:0007669"/>
    <property type="project" value="UniProtKB-SubCell"/>
</dbReference>
<dbReference type="Pfam" id="PF03006">
    <property type="entry name" value="HlyIII"/>
    <property type="match status" value="1"/>
</dbReference>
<protein>
    <submittedName>
        <fullName evidence="9">Hemolysin III</fullName>
    </submittedName>
</protein>
<dbReference type="NCBIfam" id="TIGR01065">
    <property type="entry name" value="hlyIII"/>
    <property type="match status" value="1"/>
</dbReference>
<feature type="transmembrane region" description="Helical" evidence="8">
    <location>
        <begin position="107"/>
        <end position="127"/>
    </location>
</feature>
<accession>A0A7W4W690</accession>
<feature type="transmembrane region" description="Helical" evidence="8">
    <location>
        <begin position="189"/>
        <end position="210"/>
    </location>
</feature>
<feature type="binding site" evidence="7">
    <location>
        <position position="192"/>
    </location>
    <ligand>
        <name>Zn(2+)</name>
        <dbReference type="ChEBI" id="CHEBI:29105"/>
    </ligand>
</feature>
<evidence type="ECO:0000256" key="5">
    <source>
        <dbReference type="ARBA" id="ARBA00022989"/>
    </source>
</evidence>
<comment type="similarity">
    <text evidence="2">Belongs to the UPF0073 (Hly-III) family.</text>
</comment>
<keyword evidence="3" id="KW-1003">Cell membrane</keyword>
<evidence type="ECO:0000313" key="9">
    <source>
        <dbReference type="EMBL" id="MBB3048232.1"/>
    </source>
</evidence>
<reference evidence="9 10" key="1">
    <citation type="submission" date="2020-08" db="EMBL/GenBank/DDBJ databases">
        <title>Genomic Encyclopedia of Type Strains, Phase III (KMG-III): the genomes of soil and plant-associated and newly described type strains.</title>
        <authorList>
            <person name="Whitman W."/>
        </authorList>
    </citation>
    <scope>NUCLEOTIDE SEQUENCE [LARGE SCALE GENOMIC DNA]</scope>
    <source>
        <strain evidence="9 10">CECT 8654</strain>
    </source>
</reference>
<dbReference type="Proteomes" id="UP000537130">
    <property type="component" value="Unassembled WGS sequence"/>
</dbReference>
<evidence type="ECO:0000256" key="6">
    <source>
        <dbReference type="ARBA" id="ARBA00023136"/>
    </source>
</evidence>
<proteinExistence type="inferred from homology"/>
<keyword evidence="10" id="KW-1185">Reference proteome</keyword>